<dbReference type="SUPFAM" id="SSF46955">
    <property type="entry name" value="Putative DNA-binding domain"/>
    <property type="match status" value="1"/>
</dbReference>
<dbReference type="SMART" id="SM00422">
    <property type="entry name" value="HTH_MERR"/>
    <property type="match status" value="1"/>
</dbReference>
<dbReference type="CDD" id="cd01109">
    <property type="entry name" value="HTH_YyaN"/>
    <property type="match status" value="1"/>
</dbReference>
<sequence length="128" mass="14991">MSYTVKEVSQKTGVPAHTLRFYEKQGVLPFAERNENGNRLYDESSIEWIETIVALRSTGMSLADLKQYLDYFQDGDNTLLERRQLMADHKVKVEEQLMQIIKTLEKINYKMALYDVQLKELENKLPCL</sequence>
<gene>
    <name evidence="3" type="ORF">GJB61_06115</name>
</gene>
<dbReference type="RefSeq" id="WP_154117578.1">
    <property type="nucleotide sequence ID" value="NZ_WJXB01000002.1"/>
</dbReference>
<dbReference type="PROSITE" id="PS50937">
    <property type="entry name" value="HTH_MERR_2"/>
    <property type="match status" value="1"/>
</dbReference>
<reference evidence="3 4" key="1">
    <citation type="submission" date="2019-11" db="EMBL/GenBank/DDBJ databases">
        <title>Paenibacillus monticola sp. nov., a novel PGPR strain isolated from mountain sample in China.</title>
        <authorList>
            <person name="Zhao Q."/>
            <person name="Li H.-P."/>
            <person name="Zhang J.-L."/>
        </authorList>
    </citation>
    <scope>NUCLEOTIDE SEQUENCE [LARGE SCALE GENOMIC DNA]</scope>
    <source>
        <strain evidence="3 4">LC-T2</strain>
    </source>
</reference>
<evidence type="ECO:0000259" key="2">
    <source>
        <dbReference type="PROSITE" id="PS50937"/>
    </source>
</evidence>
<keyword evidence="4" id="KW-1185">Reference proteome</keyword>
<evidence type="ECO:0000313" key="4">
    <source>
        <dbReference type="Proteomes" id="UP000463051"/>
    </source>
</evidence>
<dbReference type="EMBL" id="WJXB01000002">
    <property type="protein sequence ID" value="MRN52570.1"/>
    <property type="molecule type" value="Genomic_DNA"/>
</dbReference>
<dbReference type="GO" id="GO:0003677">
    <property type="term" value="F:DNA binding"/>
    <property type="evidence" value="ECO:0007669"/>
    <property type="project" value="UniProtKB-KW"/>
</dbReference>
<dbReference type="Pfam" id="PF13411">
    <property type="entry name" value="MerR_1"/>
    <property type="match status" value="1"/>
</dbReference>
<dbReference type="PANTHER" id="PTHR30204:SF82">
    <property type="entry name" value="TRANSCRIPTIONAL REGULATOR, MERR FAMILY"/>
    <property type="match status" value="1"/>
</dbReference>
<dbReference type="PRINTS" id="PR00040">
    <property type="entry name" value="HTHMERR"/>
</dbReference>
<evidence type="ECO:0000256" key="1">
    <source>
        <dbReference type="ARBA" id="ARBA00023125"/>
    </source>
</evidence>
<feature type="domain" description="HTH merR-type" evidence="2">
    <location>
        <begin position="1"/>
        <end position="71"/>
    </location>
</feature>
<dbReference type="Proteomes" id="UP000463051">
    <property type="component" value="Unassembled WGS sequence"/>
</dbReference>
<dbReference type="PANTHER" id="PTHR30204">
    <property type="entry name" value="REDOX-CYCLING DRUG-SENSING TRANSCRIPTIONAL ACTIVATOR SOXR"/>
    <property type="match status" value="1"/>
</dbReference>
<accession>A0A7X2L0Z3</accession>
<dbReference type="InterPro" id="IPR009061">
    <property type="entry name" value="DNA-bd_dom_put_sf"/>
</dbReference>
<dbReference type="InterPro" id="IPR000551">
    <property type="entry name" value="MerR-type_HTH_dom"/>
</dbReference>
<dbReference type="Gene3D" id="1.10.1660.10">
    <property type="match status" value="1"/>
</dbReference>
<evidence type="ECO:0000313" key="3">
    <source>
        <dbReference type="EMBL" id="MRN52570.1"/>
    </source>
</evidence>
<organism evidence="3 4">
    <name type="scientific">Paenibacillus monticola</name>
    <dbReference type="NCBI Taxonomy" id="2666075"/>
    <lineage>
        <taxon>Bacteria</taxon>
        <taxon>Bacillati</taxon>
        <taxon>Bacillota</taxon>
        <taxon>Bacilli</taxon>
        <taxon>Bacillales</taxon>
        <taxon>Paenibacillaceae</taxon>
        <taxon>Paenibacillus</taxon>
    </lineage>
</organism>
<comment type="caution">
    <text evidence="3">The sequence shown here is derived from an EMBL/GenBank/DDBJ whole genome shotgun (WGS) entry which is preliminary data.</text>
</comment>
<keyword evidence="1" id="KW-0238">DNA-binding</keyword>
<dbReference type="AlphaFoldDB" id="A0A7X2L0Z3"/>
<proteinExistence type="predicted"/>
<name>A0A7X2L0Z3_9BACL</name>
<dbReference type="InterPro" id="IPR047057">
    <property type="entry name" value="MerR_fam"/>
</dbReference>
<dbReference type="GO" id="GO:0003700">
    <property type="term" value="F:DNA-binding transcription factor activity"/>
    <property type="evidence" value="ECO:0007669"/>
    <property type="project" value="InterPro"/>
</dbReference>
<protein>
    <submittedName>
        <fullName evidence="3">MerR family transcriptional regulator</fullName>
    </submittedName>
</protein>